<dbReference type="EMBL" id="MIKF01000186">
    <property type="protein sequence ID" value="RTE75442.1"/>
    <property type="molecule type" value="Genomic_DNA"/>
</dbReference>
<name>A0A430LIA2_9HYPO</name>
<evidence type="ECO:0000313" key="2">
    <source>
        <dbReference type="EMBL" id="RTE75442.1"/>
    </source>
</evidence>
<comment type="caution">
    <text evidence="2">The sequence shown here is derived from an EMBL/GenBank/DDBJ whole genome shotgun (WGS) entry which is preliminary data.</text>
</comment>
<dbReference type="AlphaFoldDB" id="A0A430LIA2"/>
<accession>A0A430LIA2</accession>
<keyword evidence="3" id="KW-1185">Reference proteome</keyword>
<sequence>MGAGQPIPLVDPPSDPQSLGTDFFNYLAQFQHYHNAPYVYPRAISFKDAAHRANWKGYITDAKDRDTIAEFYNAPKHNKHCWLGFFSVESDNWVGKKSDEWEEIDWHCFTVAIIQDPKQGKHLIFYDPDPLPDVAAETRITTALRGQQRNLFNWIRAKKKTTTSLVLNRQHQQRAKQMPDSLTAQTTNLG</sequence>
<gene>
    <name evidence="2" type="ORF">BHE90_010110</name>
</gene>
<organism evidence="2 3">
    <name type="scientific">Fusarium euwallaceae</name>
    <dbReference type="NCBI Taxonomy" id="1147111"/>
    <lineage>
        <taxon>Eukaryota</taxon>
        <taxon>Fungi</taxon>
        <taxon>Dikarya</taxon>
        <taxon>Ascomycota</taxon>
        <taxon>Pezizomycotina</taxon>
        <taxon>Sordariomycetes</taxon>
        <taxon>Hypocreomycetidae</taxon>
        <taxon>Hypocreales</taxon>
        <taxon>Nectriaceae</taxon>
        <taxon>Fusarium</taxon>
        <taxon>Fusarium solani species complex</taxon>
    </lineage>
</organism>
<proteinExistence type="predicted"/>
<evidence type="ECO:0000256" key="1">
    <source>
        <dbReference type="SAM" id="MobiDB-lite"/>
    </source>
</evidence>
<protein>
    <submittedName>
        <fullName evidence="2">Uncharacterized protein</fullName>
    </submittedName>
</protein>
<feature type="region of interest" description="Disordered" evidence="1">
    <location>
        <begin position="169"/>
        <end position="190"/>
    </location>
</feature>
<reference evidence="2 3" key="1">
    <citation type="submission" date="2017-06" db="EMBL/GenBank/DDBJ databases">
        <title>Comparative genomic analysis of Ambrosia Fusariam Clade fungi.</title>
        <authorList>
            <person name="Stajich J.E."/>
            <person name="Carrillo J."/>
            <person name="Kijimoto T."/>
            <person name="Eskalen A."/>
            <person name="O'Donnell K."/>
            <person name="Kasson M."/>
        </authorList>
    </citation>
    <scope>NUCLEOTIDE SEQUENCE [LARGE SCALE GENOMIC DNA]</scope>
    <source>
        <strain evidence="2 3">UCR1854</strain>
    </source>
</reference>
<dbReference type="Proteomes" id="UP000287124">
    <property type="component" value="Unassembled WGS sequence"/>
</dbReference>
<evidence type="ECO:0000313" key="3">
    <source>
        <dbReference type="Proteomes" id="UP000287124"/>
    </source>
</evidence>
<feature type="compositionally biased region" description="Polar residues" evidence="1">
    <location>
        <begin position="180"/>
        <end position="190"/>
    </location>
</feature>